<dbReference type="InterPro" id="IPR013767">
    <property type="entry name" value="PAS_fold"/>
</dbReference>
<dbReference type="Pfam" id="PF02518">
    <property type="entry name" value="HATPase_c"/>
    <property type="match status" value="1"/>
</dbReference>
<dbReference type="Gene3D" id="3.30.450.20">
    <property type="entry name" value="PAS domain"/>
    <property type="match status" value="2"/>
</dbReference>
<dbReference type="PROSITE" id="PS50109">
    <property type="entry name" value="HIS_KIN"/>
    <property type="match status" value="1"/>
</dbReference>
<feature type="domain" description="PAS" evidence="9">
    <location>
        <begin position="301"/>
        <end position="345"/>
    </location>
</feature>
<organism evidence="11 12">
    <name type="scientific">Cryptosporangium minutisporangium</name>
    <dbReference type="NCBI Taxonomy" id="113569"/>
    <lineage>
        <taxon>Bacteria</taxon>
        <taxon>Bacillati</taxon>
        <taxon>Actinomycetota</taxon>
        <taxon>Actinomycetes</taxon>
        <taxon>Cryptosporangiales</taxon>
        <taxon>Cryptosporangiaceae</taxon>
        <taxon>Cryptosporangium</taxon>
    </lineage>
</organism>
<proteinExistence type="predicted"/>
<dbReference type="Pfam" id="PF00989">
    <property type="entry name" value="PAS"/>
    <property type="match status" value="1"/>
</dbReference>
<dbReference type="Gene3D" id="3.30.450.40">
    <property type="match status" value="2"/>
</dbReference>
<dbReference type="InterPro" id="IPR036890">
    <property type="entry name" value="HATPase_C_sf"/>
</dbReference>
<dbReference type="InterPro" id="IPR035965">
    <property type="entry name" value="PAS-like_dom_sf"/>
</dbReference>
<comment type="catalytic activity">
    <reaction evidence="1">
        <text>ATP + protein L-histidine = ADP + protein N-phospho-L-histidine.</text>
        <dbReference type="EC" id="2.7.13.3"/>
    </reaction>
</comment>
<feature type="domain" description="PAC" evidence="10">
    <location>
        <begin position="383"/>
        <end position="435"/>
    </location>
</feature>
<evidence type="ECO:0000256" key="7">
    <source>
        <dbReference type="ARBA" id="ARBA00023012"/>
    </source>
</evidence>
<dbReference type="Pfam" id="PF13185">
    <property type="entry name" value="GAF_2"/>
    <property type="match status" value="1"/>
</dbReference>
<dbReference type="InterPro" id="IPR004358">
    <property type="entry name" value="Sig_transdc_His_kin-like_C"/>
</dbReference>
<dbReference type="PANTHER" id="PTHR43047">
    <property type="entry name" value="TWO-COMPONENT HISTIDINE PROTEIN KINASE"/>
    <property type="match status" value="1"/>
</dbReference>
<dbReference type="SMART" id="SM00065">
    <property type="entry name" value="GAF"/>
    <property type="match status" value="2"/>
</dbReference>
<evidence type="ECO:0000259" key="9">
    <source>
        <dbReference type="PROSITE" id="PS50112"/>
    </source>
</evidence>
<name>A0ABP6T4M1_9ACTN</name>
<dbReference type="Gene3D" id="3.30.565.10">
    <property type="entry name" value="Histidine kinase-like ATPase, C-terminal domain"/>
    <property type="match status" value="1"/>
</dbReference>
<dbReference type="PROSITE" id="PS50113">
    <property type="entry name" value="PAC"/>
    <property type="match status" value="1"/>
</dbReference>
<dbReference type="InterPro" id="IPR003594">
    <property type="entry name" value="HATPase_dom"/>
</dbReference>
<dbReference type="SMART" id="SM00388">
    <property type="entry name" value="HisKA"/>
    <property type="match status" value="1"/>
</dbReference>
<dbReference type="InterPro" id="IPR029016">
    <property type="entry name" value="GAF-like_dom_sf"/>
</dbReference>
<dbReference type="Proteomes" id="UP001501676">
    <property type="component" value="Unassembled WGS sequence"/>
</dbReference>
<dbReference type="Pfam" id="PF00512">
    <property type="entry name" value="HisKA"/>
    <property type="match status" value="1"/>
</dbReference>
<evidence type="ECO:0000256" key="2">
    <source>
        <dbReference type="ARBA" id="ARBA00004236"/>
    </source>
</evidence>
<dbReference type="InterPro" id="IPR003018">
    <property type="entry name" value="GAF"/>
</dbReference>
<dbReference type="Pfam" id="PF08448">
    <property type="entry name" value="PAS_4"/>
    <property type="match status" value="1"/>
</dbReference>
<dbReference type="EC" id="2.7.13.3" evidence="3"/>
<dbReference type="InterPro" id="IPR003661">
    <property type="entry name" value="HisK_dim/P_dom"/>
</dbReference>
<dbReference type="InterPro" id="IPR013656">
    <property type="entry name" value="PAS_4"/>
</dbReference>
<reference evidence="12" key="1">
    <citation type="journal article" date="2019" name="Int. J. Syst. Evol. Microbiol.">
        <title>The Global Catalogue of Microorganisms (GCM) 10K type strain sequencing project: providing services to taxonomists for standard genome sequencing and annotation.</title>
        <authorList>
            <consortium name="The Broad Institute Genomics Platform"/>
            <consortium name="The Broad Institute Genome Sequencing Center for Infectious Disease"/>
            <person name="Wu L."/>
            <person name="Ma J."/>
        </authorList>
    </citation>
    <scope>NUCLEOTIDE SEQUENCE [LARGE SCALE GENOMIC DNA]</scope>
    <source>
        <strain evidence="12">JCM 9458</strain>
    </source>
</reference>
<sequence>MAVDEVTGERAKDASAVTWARRLSPVHQMPIDAVVRLAAVLMDAPMAMMTLATQRDEEYVLLTHGLSTGEPDTAGFRGITVTGVVLAADHPIRCPDLGTDTALCDHPLLTASGAKALLAVPLRDATDTPVGALCVLDVERREWSDGQLSTLVEIAHLLGPLPLDEVGAATAAVAALESSSVLDGILEAFVATTGSGFVVGWNRAAEELFGWTAGETHGRHVDELGPPLYEGHTAAEMLPQILADPDAWHTPRLVSVRHRSGLRFPVWIRLTVVQSAAGALVCTFATDASAQIAAEQKAARSGRFNAAILESMQAGVVACDHEGQLVLVNQALREMQGLPQDMELGDFRTAQGEIVDRLCRPDGAPMPLPESPLFRALTGETVTGAQILYRVPDDQPRYFETNARPVVSDGGDRLGAVAVLQDVTERYRSERFRECELRVAHAMAVATSAEEVGPALTSAVAGALGWPHAILWLVDDVADVLRPAGCWTRPGLDMDGLFPPEIRRGWGFTGKVWDTGRALWIPDLLDPPVPVTRDVRTRLRRATDRGLRAALAVPVKSGQTTIGVLTCNADHREYDGQRLIGLLTGVADQVGRFLERRRADDLALELARTKDDFLALVGHEMRTPLTSIASYAELLAMSAESWPATDRQLLEVINRNTGILRAIIDDLLDLTALESGSVSVHLEPMDLVPVVTDALEAVAPAARTNGVTLHADLPATVLLDGDPHRLRQIADNLVTNAVKYSPDGGNVYARLTSEAGVAEFTVRDEGIGIPAEELHQLFRRFYRASTARYRGIPGTGLGLSITRALTEAHGGTISVTAPPSGGTTVVVRLPTGDRGRAACEV</sequence>
<dbReference type="SUPFAM" id="SSF55874">
    <property type="entry name" value="ATPase domain of HSP90 chaperone/DNA topoisomerase II/histidine kinase"/>
    <property type="match status" value="1"/>
</dbReference>
<gene>
    <name evidence="11" type="ORF">GCM10020369_50540</name>
</gene>
<dbReference type="CDD" id="cd00075">
    <property type="entry name" value="HATPase"/>
    <property type="match status" value="1"/>
</dbReference>
<dbReference type="InterPro" id="IPR005467">
    <property type="entry name" value="His_kinase_dom"/>
</dbReference>
<dbReference type="NCBIfam" id="TIGR00229">
    <property type="entry name" value="sensory_box"/>
    <property type="match status" value="1"/>
</dbReference>
<keyword evidence="12" id="KW-1185">Reference proteome</keyword>
<evidence type="ECO:0000256" key="3">
    <source>
        <dbReference type="ARBA" id="ARBA00012438"/>
    </source>
</evidence>
<comment type="caution">
    <text evidence="11">The sequence shown here is derived from an EMBL/GenBank/DDBJ whole genome shotgun (WGS) entry which is preliminary data.</text>
</comment>
<dbReference type="PANTHER" id="PTHR43047:SF72">
    <property type="entry name" value="OSMOSENSING HISTIDINE PROTEIN KINASE SLN1"/>
    <property type="match status" value="1"/>
</dbReference>
<evidence type="ECO:0000259" key="8">
    <source>
        <dbReference type="PROSITE" id="PS50109"/>
    </source>
</evidence>
<keyword evidence="4" id="KW-0597">Phosphoprotein</keyword>
<dbReference type="PRINTS" id="PR00344">
    <property type="entry name" value="BCTRLSENSOR"/>
</dbReference>
<dbReference type="PROSITE" id="PS50112">
    <property type="entry name" value="PAS"/>
    <property type="match status" value="2"/>
</dbReference>
<feature type="domain" description="Histidine kinase" evidence="8">
    <location>
        <begin position="616"/>
        <end position="833"/>
    </location>
</feature>
<dbReference type="EMBL" id="BAAAYN010000034">
    <property type="protein sequence ID" value="GAA3391681.1"/>
    <property type="molecule type" value="Genomic_DNA"/>
</dbReference>
<dbReference type="Gene3D" id="1.10.287.130">
    <property type="match status" value="1"/>
</dbReference>
<dbReference type="CDD" id="cd00082">
    <property type="entry name" value="HisKA"/>
    <property type="match status" value="1"/>
</dbReference>
<dbReference type="SUPFAM" id="SSF47384">
    <property type="entry name" value="Homodimeric domain of signal transducing histidine kinase"/>
    <property type="match status" value="1"/>
</dbReference>
<keyword evidence="7" id="KW-0902">Two-component regulatory system</keyword>
<dbReference type="InterPro" id="IPR036097">
    <property type="entry name" value="HisK_dim/P_sf"/>
</dbReference>
<evidence type="ECO:0000256" key="5">
    <source>
        <dbReference type="ARBA" id="ARBA00022679"/>
    </source>
</evidence>
<dbReference type="CDD" id="cd00130">
    <property type="entry name" value="PAS"/>
    <property type="match status" value="2"/>
</dbReference>
<evidence type="ECO:0000259" key="10">
    <source>
        <dbReference type="PROSITE" id="PS50113"/>
    </source>
</evidence>
<dbReference type="RefSeq" id="WP_345730691.1">
    <property type="nucleotide sequence ID" value="NZ_BAAAYN010000034.1"/>
</dbReference>
<dbReference type="SMART" id="SM00091">
    <property type="entry name" value="PAS"/>
    <property type="match status" value="2"/>
</dbReference>
<dbReference type="SUPFAM" id="SSF55785">
    <property type="entry name" value="PYP-like sensor domain (PAS domain)"/>
    <property type="match status" value="2"/>
</dbReference>
<keyword evidence="6" id="KW-0418">Kinase</keyword>
<dbReference type="SMART" id="SM00387">
    <property type="entry name" value="HATPase_c"/>
    <property type="match status" value="1"/>
</dbReference>
<keyword evidence="5" id="KW-0808">Transferase</keyword>
<evidence type="ECO:0000256" key="1">
    <source>
        <dbReference type="ARBA" id="ARBA00000085"/>
    </source>
</evidence>
<evidence type="ECO:0000256" key="4">
    <source>
        <dbReference type="ARBA" id="ARBA00022553"/>
    </source>
</evidence>
<dbReference type="SUPFAM" id="SSF55781">
    <property type="entry name" value="GAF domain-like"/>
    <property type="match status" value="2"/>
</dbReference>
<feature type="domain" description="PAS" evidence="9">
    <location>
        <begin position="181"/>
        <end position="219"/>
    </location>
</feature>
<evidence type="ECO:0000313" key="12">
    <source>
        <dbReference type="Proteomes" id="UP001501676"/>
    </source>
</evidence>
<dbReference type="InterPro" id="IPR000700">
    <property type="entry name" value="PAS-assoc_C"/>
</dbReference>
<dbReference type="InterPro" id="IPR000014">
    <property type="entry name" value="PAS"/>
</dbReference>
<dbReference type="Pfam" id="PF01590">
    <property type="entry name" value="GAF"/>
    <property type="match status" value="1"/>
</dbReference>
<evidence type="ECO:0000313" key="11">
    <source>
        <dbReference type="EMBL" id="GAA3391681.1"/>
    </source>
</evidence>
<accession>A0ABP6T4M1</accession>
<protein>
    <recommendedName>
        <fullName evidence="3">histidine kinase</fullName>
        <ecNumber evidence="3">2.7.13.3</ecNumber>
    </recommendedName>
</protein>
<comment type="subcellular location">
    <subcellularLocation>
        <location evidence="2">Cell membrane</location>
    </subcellularLocation>
</comment>
<evidence type="ECO:0000256" key="6">
    <source>
        <dbReference type="ARBA" id="ARBA00022777"/>
    </source>
</evidence>